<reference evidence="2" key="1">
    <citation type="submission" date="2020-03" db="EMBL/GenBank/DDBJ databases">
        <title>A high-quality chromosome-level genome assembly of a woody plant with both climbing and erect habits, Rhamnella rubrinervis.</title>
        <authorList>
            <person name="Lu Z."/>
            <person name="Yang Y."/>
            <person name="Zhu X."/>
            <person name="Sun Y."/>
        </authorList>
    </citation>
    <scope>NUCLEOTIDE SEQUENCE</scope>
    <source>
        <strain evidence="2">BYM</strain>
        <tissue evidence="2">Leaf</tissue>
    </source>
</reference>
<organism evidence="2 3">
    <name type="scientific">Rhamnella rubrinervis</name>
    <dbReference type="NCBI Taxonomy" id="2594499"/>
    <lineage>
        <taxon>Eukaryota</taxon>
        <taxon>Viridiplantae</taxon>
        <taxon>Streptophyta</taxon>
        <taxon>Embryophyta</taxon>
        <taxon>Tracheophyta</taxon>
        <taxon>Spermatophyta</taxon>
        <taxon>Magnoliopsida</taxon>
        <taxon>eudicotyledons</taxon>
        <taxon>Gunneridae</taxon>
        <taxon>Pentapetalae</taxon>
        <taxon>rosids</taxon>
        <taxon>fabids</taxon>
        <taxon>Rosales</taxon>
        <taxon>Rhamnaceae</taxon>
        <taxon>rhamnoid group</taxon>
        <taxon>Rhamneae</taxon>
        <taxon>Rhamnella</taxon>
    </lineage>
</organism>
<sequence length="70" mass="7889">MASRSELVLVGRTTSGVELGHGFGRWGMRCERAALGFRRWGSQQLVWTKTIDGEKNRKGKQERRGIDRAG</sequence>
<proteinExistence type="predicted"/>
<dbReference type="AlphaFoldDB" id="A0A8K0GTM0"/>
<comment type="caution">
    <text evidence="2">The sequence shown here is derived from an EMBL/GenBank/DDBJ whole genome shotgun (WGS) entry which is preliminary data.</text>
</comment>
<keyword evidence="3" id="KW-1185">Reference proteome</keyword>
<feature type="region of interest" description="Disordered" evidence="1">
    <location>
        <begin position="51"/>
        <end position="70"/>
    </location>
</feature>
<protein>
    <submittedName>
        <fullName evidence="2">Uncharacterized protein</fullName>
    </submittedName>
</protein>
<dbReference type="Proteomes" id="UP000796880">
    <property type="component" value="Unassembled WGS sequence"/>
</dbReference>
<accession>A0A8K0GTM0</accession>
<gene>
    <name evidence="2" type="ORF">FNV43_RR19789</name>
</gene>
<dbReference type="EMBL" id="VOIH02000009">
    <property type="protein sequence ID" value="KAF3437036.1"/>
    <property type="molecule type" value="Genomic_DNA"/>
</dbReference>
<evidence type="ECO:0000313" key="3">
    <source>
        <dbReference type="Proteomes" id="UP000796880"/>
    </source>
</evidence>
<name>A0A8K0GTM0_9ROSA</name>
<evidence type="ECO:0000256" key="1">
    <source>
        <dbReference type="SAM" id="MobiDB-lite"/>
    </source>
</evidence>
<evidence type="ECO:0000313" key="2">
    <source>
        <dbReference type="EMBL" id="KAF3437036.1"/>
    </source>
</evidence>